<proteinExistence type="predicted"/>
<evidence type="ECO:0000313" key="2">
    <source>
        <dbReference type="Proteomes" id="UP001054252"/>
    </source>
</evidence>
<reference evidence="1 2" key="1">
    <citation type="journal article" date="2021" name="Commun. Biol.">
        <title>The genome of Shorea leprosula (Dipterocarpaceae) highlights the ecological relevance of drought in aseasonal tropical rainforests.</title>
        <authorList>
            <person name="Ng K.K.S."/>
            <person name="Kobayashi M.J."/>
            <person name="Fawcett J.A."/>
            <person name="Hatakeyama M."/>
            <person name="Paape T."/>
            <person name="Ng C.H."/>
            <person name="Ang C.C."/>
            <person name="Tnah L.H."/>
            <person name="Lee C.T."/>
            <person name="Nishiyama T."/>
            <person name="Sese J."/>
            <person name="O'Brien M.J."/>
            <person name="Copetti D."/>
            <person name="Mohd Noor M.I."/>
            <person name="Ong R.C."/>
            <person name="Putra M."/>
            <person name="Sireger I.Z."/>
            <person name="Indrioko S."/>
            <person name="Kosugi Y."/>
            <person name="Izuno A."/>
            <person name="Isagi Y."/>
            <person name="Lee S.L."/>
            <person name="Shimizu K.K."/>
        </authorList>
    </citation>
    <scope>NUCLEOTIDE SEQUENCE [LARGE SCALE GENOMIC DNA]</scope>
    <source>
        <strain evidence="1">214</strain>
    </source>
</reference>
<evidence type="ECO:0000313" key="1">
    <source>
        <dbReference type="EMBL" id="GKV09837.1"/>
    </source>
</evidence>
<gene>
    <name evidence="1" type="ORF">SLEP1_g21276</name>
</gene>
<accession>A0AAV5J8M1</accession>
<dbReference type="Proteomes" id="UP001054252">
    <property type="component" value="Unassembled WGS sequence"/>
</dbReference>
<dbReference type="AlphaFoldDB" id="A0AAV5J8M1"/>
<dbReference type="EMBL" id="BPVZ01000031">
    <property type="protein sequence ID" value="GKV09837.1"/>
    <property type="molecule type" value="Genomic_DNA"/>
</dbReference>
<keyword evidence="2" id="KW-1185">Reference proteome</keyword>
<name>A0AAV5J8M1_9ROSI</name>
<protein>
    <submittedName>
        <fullName evidence="1">Uncharacterized protein</fullName>
    </submittedName>
</protein>
<organism evidence="1 2">
    <name type="scientific">Rubroshorea leprosula</name>
    <dbReference type="NCBI Taxonomy" id="152421"/>
    <lineage>
        <taxon>Eukaryota</taxon>
        <taxon>Viridiplantae</taxon>
        <taxon>Streptophyta</taxon>
        <taxon>Embryophyta</taxon>
        <taxon>Tracheophyta</taxon>
        <taxon>Spermatophyta</taxon>
        <taxon>Magnoliopsida</taxon>
        <taxon>eudicotyledons</taxon>
        <taxon>Gunneridae</taxon>
        <taxon>Pentapetalae</taxon>
        <taxon>rosids</taxon>
        <taxon>malvids</taxon>
        <taxon>Malvales</taxon>
        <taxon>Dipterocarpaceae</taxon>
        <taxon>Rubroshorea</taxon>
    </lineage>
</organism>
<comment type="caution">
    <text evidence="1">The sequence shown here is derived from an EMBL/GenBank/DDBJ whole genome shotgun (WGS) entry which is preliminary data.</text>
</comment>
<sequence length="78" mass="8659">MRRHLRIKKDKSSKYGCVTSVSILTQAAVGSVPELGNILNSFILCLFLYLSPPEICNLSWPNRAFIGTASLDFVEEAK</sequence>